<feature type="transmembrane region" description="Helical" evidence="1">
    <location>
        <begin position="204"/>
        <end position="224"/>
    </location>
</feature>
<keyword evidence="1" id="KW-0472">Membrane</keyword>
<gene>
    <name evidence="2" type="ORF">RAMLITH_04775</name>
</gene>
<keyword evidence="1" id="KW-1133">Transmembrane helix</keyword>
<accession>A0A7X6I5J3</accession>
<evidence type="ECO:0000313" key="3">
    <source>
        <dbReference type="Proteomes" id="UP000521868"/>
    </source>
</evidence>
<name>A0A7X6I5J3_9BURK</name>
<sequence>MDQPNYHVLLDGRTVGPYDRKTIVGMRIKRMLTGDHLLVAADGTRLTVRELVGGPSARPSARRNASAGPAGTSPVLGTYTGILMETARRGVAVPAFKGELEVRVHADLLRLAGRRRRGFGWKDDRVKIALADVVHASGKGPRVDVWLQPGGSGQLRRIALHMFTAEAAEELLACLPPAITDPDQPAAARVRAAGARAAAPAGRALVVAALGISAVIVLVLLVLMSRIY</sequence>
<keyword evidence="3" id="KW-1185">Reference proteome</keyword>
<evidence type="ECO:0000313" key="2">
    <source>
        <dbReference type="EMBL" id="NKE65124.1"/>
    </source>
</evidence>
<keyword evidence="1" id="KW-0812">Transmembrane</keyword>
<evidence type="ECO:0000256" key="1">
    <source>
        <dbReference type="SAM" id="Phobius"/>
    </source>
</evidence>
<dbReference type="AlphaFoldDB" id="A0A7X6I5J3"/>
<dbReference type="RefSeq" id="WP_168106151.1">
    <property type="nucleotide sequence ID" value="NZ_VTOX01000001.1"/>
</dbReference>
<reference evidence="2 3" key="1">
    <citation type="journal article" date="2020" name="Nature">
        <title>Bacterial chemolithoautotrophy via manganese oxidation.</title>
        <authorList>
            <person name="Yu H."/>
            <person name="Leadbetter J.R."/>
        </authorList>
    </citation>
    <scope>NUCLEOTIDE SEQUENCE [LARGE SCALE GENOMIC DNA]</scope>
    <source>
        <strain evidence="2 3">RBP-1</strain>
    </source>
</reference>
<proteinExistence type="predicted"/>
<protein>
    <submittedName>
        <fullName evidence="2">Uncharacterized protein</fullName>
    </submittedName>
</protein>
<dbReference type="EMBL" id="VTOX01000001">
    <property type="protein sequence ID" value="NKE65124.1"/>
    <property type="molecule type" value="Genomic_DNA"/>
</dbReference>
<dbReference type="Proteomes" id="UP000521868">
    <property type="component" value="Unassembled WGS sequence"/>
</dbReference>
<organism evidence="2 3">
    <name type="scientific">Ramlibacter lithotrophicus</name>
    <dbReference type="NCBI Taxonomy" id="2606681"/>
    <lineage>
        <taxon>Bacteria</taxon>
        <taxon>Pseudomonadati</taxon>
        <taxon>Pseudomonadota</taxon>
        <taxon>Betaproteobacteria</taxon>
        <taxon>Burkholderiales</taxon>
        <taxon>Comamonadaceae</taxon>
        <taxon>Ramlibacter</taxon>
    </lineage>
</organism>
<comment type="caution">
    <text evidence="2">The sequence shown here is derived from an EMBL/GenBank/DDBJ whole genome shotgun (WGS) entry which is preliminary data.</text>
</comment>